<evidence type="ECO:0000313" key="3">
    <source>
        <dbReference type="EMBL" id="KAK1926275.1"/>
    </source>
</evidence>
<keyword evidence="4" id="KW-1185">Reference proteome</keyword>
<sequence length="769" mass="83669">MSRLASPSAHFTQPGDLVQGAESPLRKKSTTRPPSLPFFARQGSIPASPTRIQPRDAMTISDGTMEPTPNGVGPTGRPLSHIDSMEVPARSTSLRRKPVPDLLVLANTSLPPSHPFASSAAATSATSVTPVHLPPSGPSTPGSTGLEPTEDLFFAPPRTGPPPPRRPRSISPALNHSPISTTFPPTAPSVTSSTSSHALRTGMGGGGDENREAALYAREQALRQREEALRQREELLRREEALRRREEELRAREEALSIREQSASPVSTSASSSRPAPLAVGPAPYTSPRPVETETLPRPLGAVALPHKAHLADSTESFPAPGQHQSTPEPVRHGAAGLAERLKLKNRTVSPPRTSGEFITPPPPPRQLSAEKPPKEPFSVDGLPKQENVLEAATLFLRDENGQLVCFGDFFPHPDSPNPVNVPGDAIPPEEKASFPPVLKTVVFFIRNFWCGQCQDYTFASLSLLDPVAIRRAGVRVVVISNGSWKIIKAYRRVLHCPFPIYVDGPRKLYHLLGMTKMNNDFGPFFKGRAAYHQRPVPTQVLHGLGNAFFKFPIANPGRLTQLGGEFIFSSGYTCDFAHRMTTTSDHMEAPEVLRLAGVAAPTVSEVKTLQLKEAQRAELDRMTAEMETWRRERAAVLERIQRKKAERRGMKYDPKVNASGILLGAESPENERVRPIEATGDASLENGLETSDPPSIRDIVEAHEAASDHLTLGPDIEEHLDKIIRDLDETGPDVPQGGYMVPGAGIAGLDVEVEMEDLRQRRGENGTE</sequence>
<gene>
    <name evidence="3" type="ORF">DB88DRAFT_481299</name>
</gene>
<evidence type="ECO:0000256" key="1">
    <source>
        <dbReference type="SAM" id="Coils"/>
    </source>
</evidence>
<proteinExistence type="predicted"/>
<dbReference type="InterPro" id="IPR036249">
    <property type="entry name" value="Thioredoxin-like_sf"/>
</dbReference>
<keyword evidence="1" id="KW-0175">Coiled coil</keyword>
<feature type="compositionally biased region" description="Basic and acidic residues" evidence="2">
    <location>
        <begin position="244"/>
        <end position="257"/>
    </location>
</feature>
<dbReference type="AlphaFoldDB" id="A0AAD9FU84"/>
<dbReference type="EMBL" id="JAODAN010000002">
    <property type="protein sequence ID" value="KAK1926275.1"/>
    <property type="molecule type" value="Genomic_DNA"/>
</dbReference>
<evidence type="ECO:0000313" key="4">
    <source>
        <dbReference type="Proteomes" id="UP001182556"/>
    </source>
</evidence>
<reference evidence="3" key="1">
    <citation type="submission" date="2023-02" db="EMBL/GenBank/DDBJ databases">
        <title>Identification and recombinant expression of a fungal hydrolase from Papiliotrema laurentii that hydrolyzes apple cutin and clears colloidal polyester polyurethane.</title>
        <authorList>
            <consortium name="DOE Joint Genome Institute"/>
            <person name="Roman V.A."/>
            <person name="Bojanowski C."/>
            <person name="Crable B.R."/>
            <person name="Wagner D.N."/>
            <person name="Hung C.S."/>
            <person name="Nadeau L.J."/>
            <person name="Schratz L."/>
            <person name="Haridas S."/>
            <person name="Pangilinan J."/>
            <person name="Lipzen A."/>
            <person name="Na H."/>
            <person name="Yan M."/>
            <person name="Ng V."/>
            <person name="Grigoriev I.V."/>
            <person name="Spatafora J.W."/>
            <person name="Barlow D."/>
            <person name="Biffinger J."/>
            <person name="Kelley-Loughnane N."/>
            <person name="Varaljay V.A."/>
            <person name="Crookes-Goodson W.J."/>
        </authorList>
    </citation>
    <scope>NUCLEOTIDE SEQUENCE</scope>
    <source>
        <strain evidence="3">5307AH</strain>
    </source>
</reference>
<name>A0AAD9FU84_PAPLA</name>
<dbReference type="Pfam" id="PF13911">
    <property type="entry name" value="AhpC-TSA_2"/>
    <property type="match status" value="1"/>
</dbReference>
<feature type="compositionally biased region" description="Low complexity" evidence="2">
    <location>
        <begin position="262"/>
        <end position="277"/>
    </location>
</feature>
<organism evidence="3 4">
    <name type="scientific">Papiliotrema laurentii</name>
    <name type="common">Cryptococcus laurentii</name>
    <dbReference type="NCBI Taxonomy" id="5418"/>
    <lineage>
        <taxon>Eukaryota</taxon>
        <taxon>Fungi</taxon>
        <taxon>Dikarya</taxon>
        <taxon>Basidiomycota</taxon>
        <taxon>Agaricomycotina</taxon>
        <taxon>Tremellomycetes</taxon>
        <taxon>Tremellales</taxon>
        <taxon>Rhynchogastremaceae</taxon>
        <taxon>Papiliotrema</taxon>
    </lineage>
</organism>
<accession>A0AAD9FU84</accession>
<dbReference type="Gene3D" id="3.40.30.10">
    <property type="entry name" value="Glutaredoxin"/>
    <property type="match status" value="1"/>
</dbReference>
<dbReference type="CDD" id="cd02970">
    <property type="entry name" value="PRX_like2"/>
    <property type="match status" value="1"/>
</dbReference>
<feature type="region of interest" description="Disordered" evidence="2">
    <location>
        <begin position="109"/>
        <end position="214"/>
    </location>
</feature>
<feature type="region of interest" description="Disordered" evidence="2">
    <location>
        <begin position="244"/>
        <end position="294"/>
    </location>
</feature>
<dbReference type="PANTHER" id="PTHR28630">
    <property type="match status" value="1"/>
</dbReference>
<protein>
    <submittedName>
        <fullName evidence="3">AhpC/TSA antioxidant enzyme-domain-containing protein</fullName>
    </submittedName>
</protein>
<evidence type="ECO:0000256" key="2">
    <source>
        <dbReference type="SAM" id="MobiDB-lite"/>
    </source>
</evidence>
<dbReference type="SUPFAM" id="SSF52833">
    <property type="entry name" value="Thioredoxin-like"/>
    <property type="match status" value="1"/>
</dbReference>
<feature type="compositionally biased region" description="Low complexity" evidence="2">
    <location>
        <begin position="117"/>
        <end position="127"/>
    </location>
</feature>
<comment type="caution">
    <text evidence="3">The sequence shown here is derived from an EMBL/GenBank/DDBJ whole genome shotgun (WGS) entry which is preliminary data.</text>
</comment>
<feature type="region of interest" description="Disordered" evidence="2">
    <location>
        <begin position="1"/>
        <end position="82"/>
    </location>
</feature>
<dbReference type="PANTHER" id="PTHR28630:SF3">
    <property type="entry name" value="PEROXIREDOXIN-LIKE 2C"/>
    <property type="match status" value="1"/>
</dbReference>
<dbReference type="Proteomes" id="UP001182556">
    <property type="component" value="Unassembled WGS sequence"/>
</dbReference>
<feature type="region of interest" description="Disordered" evidence="2">
    <location>
        <begin position="342"/>
        <end position="382"/>
    </location>
</feature>
<feature type="compositionally biased region" description="Low complexity" evidence="2">
    <location>
        <begin position="180"/>
        <end position="196"/>
    </location>
</feature>
<dbReference type="InterPro" id="IPR032801">
    <property type="entry name" value="PXL2A/B/C"/>
</dbReference>
<feature type="coiled-coil region" evidence="1">
    <location>
        <begin position="613"/>
        <end position="647"/>
    </location>
</feature>